<comment type="caution">
    <text evidence="2">The sequence shown here is derived from an EMBL/GenBank/DDBJ whole genome shotgun (WGS) entry which is preliminary data.</text>
</comment>
<dbReference type="Gene3D" id="2.60.20.10">
    <property type="entry name" value="Crystallins"/>
    <property type="match status" value="1"/>
</dbReference>
<evidence type="ECO:0000313" key="2">
    <source>
        <dbReference type="EMBL" id="GIM82216.1"/>
    </source>
</evidence>
<accession>A0A919VY85</accession>
<dbReference type="EMBL" id="BOQP01000050">
    <property type="protein sequence ID" value="GIM82216.1"/>
    <property type="molecule type" value="Genomic_DNA"/>
</dbReference>
<protein>
    <recommendedName>
        <fullName evidence="4">Peptidase inhibitor family I36</fullName>
    </recommendedName>
</protein>
<dbReference type="AlphaFoldDB" id="A0A919VY85"/>
<reference evidence="2" key="1">
    <citation type="submission" date="2021-03" db="EMBL/GenBank/DDBJ databases">
        <title>Whole genome shotgun sequence of Actinoplanes consettensis NBRC 14913.</title>
        <authorList>
            <person name="Komaki H."/>
            <person name="Tamura T."/>
        </authorList>
    </citation>
    <scope>NUCLEOTIDE SEQUENCE</scope>
    <source>
        <strain evidence="2">NBRC 14913</strain>
    </source>
</reference>
<sequence>MRMKPVIAAAVAAVGVIAGMFAVPVAASAATCTAGKFCVWMDNDYLGPTKAIANTQVPSFDSTWKFSDGSFINDNISSFYNNTGHDIVVCADVNYKGAKGVIRAGMSYASIGEFNDTITSFTSAG</sequence>
<dbReference type="InterPro" id="IPR011024">
    <property type="entry name" value="G_crystallin-like"/>
</dbReference>
<gene>
    <name evidence="2" type="ORF">Aco04nite_80470</name>
</gene>
<dbReference type="Proteomes" id="UP000680865">
    <property type="component" value="Unassembled WGS sequence"/>
</dbReference>
<feature type="chain" id="PRO_5037346735" description="Peptidase inhibitor family I36" evidence="1">
    <location>
        <begin position="30"/>
        <end position="125"/>
    </location>
</feature>
<evidence type="ECO:0008006" key="4">
    <source>
        <dbReference type="Google" id="ProtNLM"/>
    </source>
</evidence>
<keyword evidence="3" id="KW-1185">Reference proteome</keyword>
<dbReference type="SUPFAM" id="SSF49695">
    <property type="entry name" value="gamma-Crystallin-like"/>
    <property type="match status" value="1"/>
</dbReference>
<feature type="signal peptide" evidence="1">
    <location>
        <begin position="1"/>
        <end position="29"/>
    </location>
</feature>
<proteinExistence type="predicted"/>
<organism evidence="2 3">
    <name type="scientific">Winogradskya consettensis</name>
    <dbReference type="NCBI Taxonomy" id="113560"/>
    <lineage>
        <taxon>Bacteria</taxon>
        <taxon>Bacillati</taxon>
        <taxon>Actinomycetota</taxon>
        <taxon>Actinomycetes</taxon>
        <taxon>Micromonosporales</taxon>
        <taxon>Micromonosporaceae</taxon>
        <taxon>Winogradskya</taxon>
    </lineage>
</organism>
<evidence type="ECO:0000313" key="3">
    <source>
        <dbReference type="Proteomes" id="UP000680865"/>
    </source>
</evidence>
<dbReference type="RefSeq" id="WP_213002424.1">
    <property type="nucleotide sequence ID" value="NZ_BAAATW010000018.1"/>
</dbReference>
<keyword evidence="1" id="KW-0732">Signal</keyword>
<name>A0A919VY85_9ACTN</name>
<evidence type="ECO:0000256" key="1">
    <source>
        <dbReference type="SAM" id="SignalP"/>
    </source>
</evidence>
<dbReference type="Pfam" id="PF03995">
    <property type="entry name" value="Inhibitor_I36"/>
    <property type="match status" value="1"/>
</dbReference>